<dbReference type="SUPFAM" id="SSF55729">
    <property type="entry name" value="Acyl-CoA N-acyltransferases (Nat)"/>
    <property type="match status" value="1"/>
</dbReference>
<organism evidence="3">
    <name type="scientific">marine sediment metagenome</name>
    <dbReference type="NCBI Taxonomy" id="412755"/>
    <lineage>
        <taxon>unclassified sequences</taxon>
        <taxon>metagenomes</taxon>
        <taxon>ecological metagenomes</taxon>
    </lineage>
</organism>
<evidence type="ECO:0000313" key="3">
    <source>
        <dbReference type="EMBL" id="KKN43674.1"/>
    </source>
</evidence>
<sequence>MTLILKKASTKVKMAMLASGALSAKLFIPGWRMSMYLRQIKDLDDNEDYIVSIVVAYMDNVPIGVCISQRWYRYKNPYISVFVRKKYRRLGIGTKMVKRMMGKKPGFRYERGIEGSAKFFQQWRAAVDYS</sequence>
<feature type="transmembrane region" description="Helical" evidence="1">
    <location>
        <begin position="49"/>
        <end position="67"/>
    </location>
</feature>
<proteinExistence type="predicted"/>
<gene>
    <name evidence="3" type="ORF">LCGC14_0700740</name>
</gene>
<dbReference type="CDD" id="cd04301">
    <property type="entry name" value="NAT_SF"/>
    <property type="match status" value="1"/>
</dbReference>
<dbReference type="InterPro" id="IPR016181">
    <property type="entry name" value="Acyl_CoA_acyltransferase"/>
</dbReference>
<dbReference type="InterPro" id="IPR000182">
    <property type="entry name" value="GNAT_dom"/>
</dbReference>
<dbReference type="EMBL" id="LAZR01001496">
    <property type="protein sequence ID" value="KKN43674.1"/>
    <property type="molecule type" value="Genomic_DNA"/>
</dbReference>
<comment type="caution">
    <text evidence="3">The sequence shown here is derived from an EMBL/GenBank/DDBJ whole genome shotgun (WGS) entry which is preliminary data.</text>
</comment>
<feature type="transmembrane region" description="Helical" evidence="1">
    <location>
        <begin position="12"/>
        <end position="29"/>
    </location>
</feature>
<dbReference type="Pfam" id="PF00583">
    <property type="entry name" value="Acetyltransf_1"/>
    <property type="match status" value="1"/>
</dbReference>
<evidence type="ECO:0000259" key="2">
    <source>
        <dbReference type="Pfam" id="PF00583"/>
    </source>
</evidence>
<dbReference type="GO" id="GO:0016747">
    <property type="term" value="F:acyltransferase activity, transferring groups other than amino-acyl groups"/>
    <property type="evidence" value="ECO:0007669"/>
    <property type="project" value="InterPro"/>
</dbReference>
<reference evidence="3" key="1">
    <citation type="journal article" date="2015" name="Nature">
        <title>Complex archaea that bridge the gap between prokaryotes and eukaryotes.</title>
        <authorList>
            <person name="Spang A."/>
            <person name="Saw J.H."/>
            <person name="Jorgensen S.L."/>
            <person name="Zaremba-Niedzwiedzka K."/>
            <person name="Martijn J."/>
            <person name="Lind A.E."/>
            <person name="van Eijk R."/>
            <person name="Schleper C."/>
            <person name="Guy L."/>
            <person name="Ettema T.J."/>
        </authorList>
    </citation>
    <scope>NUCLEOTIDE SEQUENCE</scope>
</reference>
<protein>
    <recommendedName>
        <fullName evidence="2">N-acetyltransferase domain-containing protein</fullName>
    </recommendedName>
</protein>
<keyword evidence="1" id="KW-1133">Transmembrane helix</keyword>
<keyword evidence="1" id="KW-0812">Transmembrane</keyword>
<keyword evidence="1" id="KW-0472">Membrane</keyword>
<evidence type="ECO:0000256" key="1">
    <source>
        <dbReference type="SAM" id="Phobius"/>
    </source>
</evidence>
<feature type="domain" description="N-acetyltransferase" evidence="2">
    <location>
        <begin position="29"/>
        <end position="101"/>
    </location>
</feature>
<dbReference type="Gene3D" id="3.40.630.30">
    <property type="match status" value="1"/>
</dbReference>
<accession>A0A0F9QMH9</accession>
<name>A0A0F9QMH9_9ZZZZ</name>
<dbReference type="AlphaFoldDB" id="A0A0F9QMH9"/>